<keyword evidence="2" id="KW-1185">Reference proteome</keyword>
<dbReference type="KEGG" id="vg:29125233"/>
<accession>A0A127AX65</accession>
<name>A0A127AX65_9CAUD</name>
<dbReference type="EMBL" id="KT624200">
    <property type="protein sequence ID" value="AMM44864.1"/>
    <property type="molecule type" value="Genomic_DNA"/>
</dbReference>
<evidence type="ECO:0000313" key="2">
    <source>
        <dbReference type="Proteomes" id="UP000203261"/>
    </source>
</evidence>
<proteinExistence type="predicted"/>
<gene>
    <name evidence="1" type="ORF">SP15_065</name>
</gene>
<dbReference type="RefSeq" id="YP_009302453.1">
    <property type="nucleotide sequence ID" value="NC_031245.1"/>
</dbReference>
<reference evidence="1 2" key="1">
    <citation type="submission" date="2015-08" db="EMBL/GenBank/DDBJ databases">
        <authorList>
            <person name="Babu N.S."/>
            <person name="Beckwith C.J."/>
            <person name="Beseler K.G."/>
            <person name="Brison A."/>
            <person name="Carone J.V."/>
            <person name="Caskin T.P."/>
            <person name="Diamond M."/>
            <person name="Durham M.E."/>
            <person name="Foxe J.M."/>
            <person name="Go M."/>
            <person name="Henderson B.A."/>
            <person name="Jones I.B."/>
            <person name="McGettigan J.A."/>
            <person name="Micheletti S.J."/>
            <person name="Nasrallah M.E."/>
            <person name="Ortiz D."/>
            <person name="Piller C.R."/>
            <person name="Privatt S.R."/>
            <person name="Schneider S.L."/>
            <person name="Sharp S."/>
            <person name="Smith T.C."/>
            <person name="Stanton J.D."/>
            <person name="Ullery H.E."/>
            <person name="Wilson R.J."/>
            <person name="Serrano M.G."/>
            <person name="Buck G."/>
            <person name="Lee V."/>
            <person name="Wang Y."/>
            <person name="Carvalho R."/>
            <person name="Voegtly L."/>
            <person name="Shi R."/>
            <person name="Duckworth R."/>
            <person name="Johnson A."/>
            <person name="Loviza R."/>
            <person name="Walstead R."/>
            <person name="Shah Z."/>
            <person name="Kiflezghi M."/>
            <person name="Wade K."/>
            <person name="Ball S.L."/>
            <person name="Bradley K.W."/>
            <person name="Asai D.J."/>
            <person name="Bowman C.A."/>
            <person name="Russell D.A."/>
            <person name="Pope W.H."/>
            <person name="Jacobs-Sera D."/>
            <person name="Hendrix R.W."/>
            <person name="Hatfull G.F."/>
        </authorList>
    </citation>
    <scope>NUCLEOTIDE SEQUENCE [LARGE SCALE GENOMIC DNA]</scope>
</reference>
<evidence type="ECO:0000313" key="1">
    <source>
        <dbReference type="EMBL" id="AMM44864.1"/>
    </source>
</evidence>
<dbReference type="GeneID" id="29125233"/>
<organism evidence="1 2">
    <name type="scientific">Bacillus phage SP-15</name>
    <dbReference type="NCBI Taxonomy" id="1792032"/>
    <lineage>
        <taxon>Viruses</taxon>
        <taxon>Duplodnaviria</taxon>
        <taxon>Heunggongvirae</taxon>
        <taxon>Uroviricota</taxon>
        <taxon>Caudoviricetes</taxon>
        <taxon>Thornevirus</taxon>
        <taxon>Thornevirus SP15</taxon>
    </lineage>
</organism>
<protein>
    <submittedName>
        <fullName evidence="1">Uncharacterized protein</fullName>
    </submittedName>
</protein>
<dbReference type="Proteomes" id="UP000203261">
    <property type="component" value="Segment"/>
</dbReference>
<sequence length="121" mass="13699">MAEGCGEGCKVHLKGEIVPVMIELTSESNSDFEILPDGATCEVRTMAGELIKSHTVRFKSISGNQKQLFFSWDTNPLDIGYYMLRFWVRINLFGTEDTAGNLIEEARIVSSEMKRYIKMPE</sequence>